<dbReference type="Proteomes" id="UP000031668">
    <property type="component" value="Unassembled WGS sequence"/>
</dbReference>
<sequence>MKSNLLMKQFKLNVQLVESVDEESRCKGNEWMNSFEESALTTCYNILNSSVDDIVKTHSVKAIRNKICFIFEALFKRVDVWEGSLSQILDDIFMIDGQPSEYTSQYDGSLYPQKVATIFLKQFLCDRQSFKGSENTKLERKISRNLPFLNKLISKLIKNFQTDPFLDEIIEMYRLKTRAFPSQNILECSNFLMIRDILKNTCPKEWSRAYRCVKAIKTCVKQFEVLSLFSQLSFGNQIEPVYTIFATLVQEIRKFVPDSIDHHNEKLFGMNNSGLCTLRVLWQGLEE</sequence>
<protein>
    <submittedName>
        <fullName evidence="1">Uncharacterized protein</fullName>
    </submittedName>
</protein>
<organism evidence="1 2">
    <name type="scientific">Thelohanellus kitauei</name>
    <name type="common">Myxosporean</name>
    <dbReference type="NCBI Taxonomy" id="669202"/>
    <lineage>
        <taxon>Eukaryota</taxon>
        <taxon>Metazoa</taxon>
        <taxon>Cnidaria</taxon>
        <taxon>Myxozoa</taxon>
        <taxon>Myxosporea</taxon>
        <taxon>Bivalvulida</taxon>
        <taxon>Platysporina</taxon>
        <taxon>Myxobolidae</taxon>
        <taxon>Thelohanellus</taxon>
    </lineage>
</organism>
<reference evidence="1 2" key="1">
    <citation type="journal article" date="2014" name="Genome Biol. Evol.">
        <title>The genome of the myxosporean Thelohanellus kitauei shows adaptations to nutrient acquisition within its fish host.</title>
        <authorList>
            <person name="Yang Y."/>
            <person name="Xiong J."/>
            <person name="Zhou Z."/>
            <person name="Huo F."/>
            <person name="Miao W."/>
            <person name="Ran C."/>
            <person name="Liu Y."/>
            <person name="Zhang J."/>
            <person name="Feng J."/>
            <person name="Wang M."/>
            <person name="Wang M."/>
            <person name="Wang L."/>
            <person name="Yao B."/>
        </authorList>
    </citation>
    <scope>NUCLEOTIDE SEQUENCE [LARGE SCALE GENOMIC DNA]</scope>
    <source>
        <strain evidence="1">Wuqing</strain>
    </source>
</reference>
<name>A0A0C2NIM0_THEKT</name>
<evidence type="ECO:0000313" key="2">
    <source>
        <dbReference type="Proteomes" id="UP000031668"/>
    </source>
</evidence>
<keyword evidence="2" id="KW-1185">Reference proteome</keyword>
<accession>A0A0C2NIM0</accession>
<dbReference type="EMBL" id="JWZT01000635">
    <property type="protein sequence ID" value="KII73877.1"/>
    <property type="molecule type" value="Genomic_DNA"/>
</dbReference>
<dbReference type="AlphaFoldDB" id="A0A0C2NIM0"/>
<evidence type="ECO:0000313" key="1">
    <source>
        <dbReference type="EMBL" id="KII73877.1"/>
    </source>
</evidence>
<gene>
    <name evidence="1" type="ORF">RF11_10067</name>
</gene>
<comment type="caution">
    <text evidence="1">The sequence shown here is derived from an EMBL/GenBank/DDBJ whole genome shotgun (WGS) entry which is preliminary data.</text>
</comment>
<proteinExistence type="predicted"/>